<sequence length="189" mass="21166">MLNNSLDRALFQIASAFTEAGITWGVGGSRLLLAHKIVDSARDLDLLVSMRSAERALRLMRELGVGEVSQAKAPFCSRHFSQHRLSGVDVDLIAGYRIEHLQGVYEQVFDTDSISGTVALGDLEIPLSSLEDWYVTYQLYPQKAQRAELIESHFQKSGLARPDLLYRALQGVLPDEVRVRIERLLVQLT</sequence>
<protein>
    <submittedName>
        <fullName evidence="1">Nucleotidyltransferase domain-containing protein</fullName>
    </submittedName>
</protein>
<gene>
    <name evidence="1" type="ORF">ACFSOY_15225</name>
</gene>
<dbReference type="InterPro" id="IPR043519">
    <property type="entry name" value="NT_sf"/>
</dbReference>
<dbReference type="Gene3D" id="3.30.460.40">
    <property type="match status" value="1"/>
</dbReference>
<evidence type="ECO:0000313" key="1">
    <source>
        <dbReference type="EMBL" id="MFD2171320.1"/>
    </source>
</evidence>
<dbReference type="EMBL" id="JBHUIO010000009">
    <property type="protein sequence ID" value="MFD2171320.1"/>
    <property type="molecule type" value="Genomic_DNA"/>
</dbReference>
<dbReference type="RefSeq" id="WP_386048023.1">
    <property type="nucleotide sequence ID" value="NZ_JBHUIO010000009.1"/>
</dbReference>
<dbReference type="Proteomes" id="UP001597343">
    <property type="component" value="Unassembled WGS sequence"/>
</dbReference>
<evidence type="ECO:0000313" key="2">
    <source>
        <dbReference type="Proteomes" id="UP001597343"/>
    </source>
</evidence>
<keyword evidence="2" id="KW-1185">Reference proteome</keyword>
<proteinExistence type="predicted"/>
<dbReference type="InterPro" id="IPR019646">
    <property type="entry name" value="Aminoglyc_AdlTrfase"/>
</dbReference>
<dbReference type="Pfam" id="PF10706">
    <property type="entry name" value="Aminoglyc_resit"/>
    <property type="match status" value="1"/>
</dbReference>
<accession>A0ABW5A1G0</accession>
<comment type="caution">
    <text evidence="1">The sequence shown here is derived from an EMBL/GenBank/DDBJ whole genome shotgun (WGS) entry which is preliminary data.</text>
</comment>
<name>A0ABW5A1G0_9BACL</name>
<dbReference type="SUPFAM" id="SSF81301">
    <property type="entry name" value="Nucleotidyltransferase"/>
    <property type="match status" value="1"/>
</dbReference>
<organism evidence="1 2">
    <name type="scientific">Tumebacillus lipolyticus</name>
    <dbReference type="NCBI Taxonomy" id="1280370"/>
    <lineage>
        <taxon>Bacteria</taxon>
        <taxon>Bacillati</taxon>
        <taxon>Bacillota</taxon>
        <taxon>Bacilli</taxon>
        <taxon>Bacillales</taxon>
        <taxon>Alicyclobacillaceae</taxon>
        <taxon>Tumebacillus</taxon>
    </lineage>
</organism>
<reference evidence="2" key="1">
    <citation type="journal article" date="2019" name="Int. J. Syst. Evol. Microbiol.">
        <title>The Global Catalogue of Microorganisms (GCM) 10K type strain sequencing project: providing services to taxonomists for standard genome sequencing and annotation.</title>
        <authorList>
            <consortium name="The Broad Institute Genomics Platform"/>
            <consortium name="The Broad Institute Genome Sequencing Center for Infectious Disease"/>
            <person name="Wu L."/>
            <person name="Ma J."/>
        </authorList>
    </citation>
    <scope>NUCLEOTIDE SEQUENCE [LARGE SCALE GENOMIC DNA]</scope>
    <source>
        <strain evidence="2">CGMCC 1.13574</strain>
    </source>
</reference>